<keyword evidence="3" id="KW-1185">Reference proteome</keyword>
<evidence type="ECO:0000313" key="2">
    <source>
        <dbReference type="EMBL" id="KAK9874250.1"/>
    </source>
</evidence>
<protein>
    <submittedName>
        <fullName evidence="2">Uncharacterized protein</fullName>
    </submittedName>
</protein>
<proteinExistence type="predicted"/>
<name>A0AAW1U252_9CUCU</name>
<feature type="compositionally biased region" description="Basic and acidic residues" evidence="1">
    <location>
        <begin position="9"/>
        <end position="27"/>
    </location>
</feature>
<accession>A0AAW1U252</accession>
<feature type="compositionally biased region" description="Basic and acidic residues" evidence="1">
    <location>
        <begin position="41"/>
        <end position="50"/>
    </location>
</feature>
<organism evidence="2 3">
    <name type="scientific">Henosepilachna vigintioctopunctata</name>
    <dbReference type="NCBI Taxonomy" id="420089"/>
    <lineage>
        <taxon>Eukaryota</taxon>
        <taxon>Metazoa</taxon>
        <taxon>Ecdysozoa</taxon>
        <taxon>Arthropoda</taxon>
        <taxon>Hexapoda</taxon>
        <taxon>Insecta</taxon>
        <taxon>Pterygota</taxon>
        <taxon>Neoptera</taxon>
        <taxon>Endopterygota</taxon>
        <taxon>Coleoptera</taxon>
        <taxon>Polyphaga</taxon>
        <taxon>Cucujiformia</taxon>
        <taxon>Coccinelloidea</taxon>
        <taxon>Coccinellidae</taxon>
        <taxon>Epilachninae</taxon>
        <taxon>Epilachnini</taxon>
        <taxon>Henosepilachna</taxon>
    </lineage>
</organism>
<dbReference type="AlphaFoldDB" id="A0AAW1U252"/>
<comment type="caution">
    <text evidence="2">The sequence shown here is derived from an EMBL/GenBank/DDBJ whole genome shotgun (WGS) entry which is preliminary data.</text>
</comment>
<evidence type="ECO:0000256" key="1">
    <source>
        <dbReference type="SAM" id="MobiDB-lite"/>
    </source>
</evidence>
<gene>
    <name evidence="2" type="ORF">WA026_002605</name>
</gene>
<dbReference type="EMBL" id="JARQZJ010000031">
    <property type="protein sequence ID" value="KAK9874250.1"/>
    <property type="molecule type" value="Genomic_DNA"/>
</dbReference>
<sequence>MVRRCKCTGHRDAVRAKEQNPRKEPPSAKKYLMVHPAPDISEEKPDRTETDMDSSIPSQKTNAVISQKVDSQIPSLKDSIATKRHCRCLFDTIESTHEILPSFPIPKKSLTKKSKSSNEIENIPLLLKPIEQFINEKNPPFFFSFVETCPFLENSFNSKHPEIAAKNFTGDPSKLIPMLQKIHEIVHDKRLKNKITRLKTKLSINTSLSTTEEESEPWSTQ</sequence>
<feature type="compositionally biased region" description="Polar residues" evidence="1">
    <location>
        <begin position="53"/>
        <end position="69"/>
    </location>
</feature>
<feature type="region of interest" description="Disordered" evidence="1">
    <location>
        <begin position="1"/>
        <end position="69"/>
    </location>
</feature>
<evidence type="ECO:0000313" key="3">
    <source>
        <dbReference type="Proteomes" id="UP001431783"/>
    </source>
</evidence>
<dbReference type="Proteomes" id="UP001431783">
    <property type="component" value="Unassembled WGS sequence"/>
</dbReference>
<reference evidence="2 3" key="1">
    <citation type="submission" date="2023-03" db="EMBL/GenBank/DDBJ databases">
        <title>Genome insight into feeding habits of ladybird beetles.</title>
        <authorList>
            <person name="Li H.-S."/>
            <person name="Huang Y.-H."/>
            <person name="Pang H."/>
        </authorList>
    </citation>
    <scope>NUCLEOTIDE SEQUENCE [LARGE SCALE GENOMIC DNA]</scope>
    <source>
        <strain evidence="2">SYSU_2023b</strain>
        <tissue evidence="2">Whole body</tissue>
    </source>
</reference>